<keyword evidence="9" id="KW-1185">Reference proteome</keyword>
<feature type="compositionally biased region" description="Acidic residues" evidence="5">
    <location>
        <begin position="611"/>
        <end position="637"/>
    </location>
</feature>
<evidence type="ECO:0000313" key="9">
    <source>
        <dbReference type="Proteomes" id="UP001140172"/>
    </source>
</evidence>
<keyword evidence="3" id="KW-0539">Nucleus</keyword>
<feature type="coiled-coil region" evidence="4">
    <location>
        <begin position="1097"/>
        <end position="1142"/>
    </location>
</feature>
<proteinExistence type="predicted"/>
<accession>A0A9W8H1Q2</accession>
<feature type="domain" description="Nucleoprotein TPR/MLP1-2" evidence="6">
    <location>
        <begin position="1028"/>
        <end position="1153"/>
    </location>
</feature>
<feature type="coiled-coil region" evidence="4">
    <location>
        <begin position="651"/>
        <end position="685"/>
    </location>
</feature>
<dbReference type="GO" id="GO:0005643">
    <property type="term" value="C:nuclear pore"/>
    <property type="evidence" value="ECO:0007669"/>
    <property type="project" value="TreeGrafter"/>
</dbReference>
<evidence type="ECO:0000313" key="8">
    <source>
        <dbReference type="EMBL" id="KAJ2776994.1"/>
    </source>
</evidence>
<dbReference type="OrthoDB" id="343070at2759"/>
<dbReference type="GO" id="GO:0017056">
    <property type="term" value="F:structural constituent of nuclear pore"/>
    <property type="evidence" value="ECO:0007669"/>
    <property type="project" value="TreeGrafter"/>
</dbReference>
<feature type="domain" description="NUA/TPR/MLP1-2-like" evidence="7">
    <location>
        <begin position="451"/>
        <end position="557"/>
    </location>
</feature>
<dbReference type="Proteomes" id="UP001140172">
    <property type="component" value="Unassembled WGS sequence"/>
</dbReference>
<feature type="region of interest" description="Disordered" evidence="5">
    <location>
        <begin position="1687"/>
        <end position="1730"/>
    </location>
</feature>
<protein>
    <submittedName>
        <fullName evidence="8">Filament-forming protein</fullName>
    </submittedName>
</protein>
<reference evidence="8" key="1">
    <citation type="submission" date="2022-07" db="EMBL/GenBank/DDBJ databases">
        <title>Phylogenomic reconstructions and comparative analyses of Kickxellomycotina fungi.</title>
        <authorList>
            <person name="Reynolds N.K."/>
            <person name="Stajich J.E."/>
            <person name="Barry K."/>
            <person name="Grigoriev I.V."/>
            <person name="Crous P."/>
            <person name="Smith M.E."/>
        </authorList>
    </citation>
    <scope>NUCLEOTIDE SEQUENCE</scope>
    <source>
        <strain evidence="8">BCRC 34489</strain>
    </source>
</reference>
<evidence type="ECO:0000259" key="7">
    <source>
        <dbReference type="Pfam" id="PF25785"/>
    </source>
</evidence>
<dbReference type="InterPro" id="IPR012929">
    <property type="entry name" value="Nucleoprot-TPR/MLP1-2_dom"/>
</dbReference>
<evidence type="ECO:0000256" key="2">
    <source>
        <dbReference type="ARBA" id="ARBA00023054"/>
    </source>
</evidence>
<feature type="coiled-coil region" evidence="4">
    <location>
        <begin position="547"/>
        <end position="599"/>
    </location>
</feature>
<evidence type="ECO:0000256" key="3">
    <source>
        <dbReference type="ARBA" id="ARBA00023242"/>
    </source>
</evidence>
<evidence type="ECO:0000256" key="1">
    <source>
        <dbReference type="ARBA" id="ARBA00004123"/>
    </source>
</evidence>
<dbReference type="GO" id="GO:0006606">
    <property type="term" value="P:protein import into nucleus"/>
    <property type="evidence" value="ECO:0007669"/>
    <property type="project" value="InterPro"/>
</dbReference>
<feature type="compositionally biased region" description="Polar residues" evidence="5">
    <location>
        <begin position="58"/>
        <end position="84"/>
    </location>
</feature>
<sequence>MSGVPAAAAAADDDSGEQAKAQLQYENTRLVHRLTRQVGQLKSALEGANSEARAAKSQAESTQGQLSELQRQSDLQTSQAQAHEQTIARLTSELDQMRDDKRQLLAQVGERRAEVDSRSTEIQRLTELLQDAETARASEHAELMRLRAQSTAGEVGEHMLRQAADRAREQTEWLDGELTKAQAELQKARTEMARATAGGRAEAARLQGEVDALGEENGELKERVKKLERTLRTRSEEARVARQQMAEMKEQFRGEMGAQKALCDEWERTAEAAKEHVRGVERSLRALEQQTSEAERTAQEAVDQAEERAAEAEKEAEALGDHARELEQKLAQANALLADMAQAEVAGATALSPTADAAAKLRQRGAGKTLSITQLYADKVALEDRVRQAEREAAVLREAMEQILAEIEERAPALAQERAEHEQLLADADRIAGELAELRRKYAAQTRELGETRRARELAERQLAAERQQTEDLERQLAGVLRGAEEARRETGAMAEARDDAVAVVPETADDVARLDEVERVISQNLVVFADIRQLVAQNRRLLRTTRELAKQVVQEEEDRRARADEETKEALGQAEEMLDRLAIELEGARKRVGLVERERDMLRAAAGDPAPEEAESPADASEENPDEEDNATEESDDLARPPELDHDAYVREARATRAQQDQVIAQLQSEASDLRVRAARAEAQSQFDADRIAMLTADIAARTRETEHLRTATARLHAQGAAYEKQIDALTRTADAERVELARLQRQTAMLEAETAELRQAEQRWRAEETRAAAERASLGQILENATRMRSDAQRQAEQQAEVMRERLDEARAQCDAVKAELRDARDAGERDRHAFDVEMREMRAQLAAREERVEKAQEKAQEARDTLNQAVQAQKAAEEKAEALQAQVDRLEEQVRAHDELAERALRNSGAAEGPVPNEALLAEQLRDARAQLDALRAELDATRERSETFRVLAQDNDRALAELTEAYDAYKVDAERKETARSARAAVLERQAKESAEALSACQKSLEAAETRAREALAASAAQQTDYETRIAALSLDVEQKTKKVQAQAESLRARDEAYRSLQEQYEKEVVLHAEAIQKSLRMREQLVNTKRLLAQATGELQACQQAVARLELQRDEVRKAAQKEVEKTAEQLAGVRRQNAVLLAHLEALGRDVPDVQVDPEVAAEGAEAEASTGLRDVVVYLRRERDLAAAQLEVAQQESQRWRQQATHTQQMLDDVRGELMQYVPESQSQSTSTASGQPEPSDLVPPGSGPLTLTAAQREMCRRQLEQAAILRESNGVLRSDLKAARTQLGRSEAEVRSLRDQEVPRLRQNNAELTAQLEASRAHVAQLTEMCESWKRRHESLVDKYKMIEPEEHEALKLRVGELEKERAELVDKVERAAVESRELLDKVERVTREKQEALKRAEQVERQRGSADAQRTRVLQSEVARLKQQAEEAEKLAAELRQKLGEQEQAVAQASKEAMASKAKYDKLHAVFQKLRAQSVEKLDQSAAAIKAHEATILALQQQLETAGGGSGADAEAAGRLQAEIAALTKDKDEAVEAQRKMASDLEDTRAALEQARAQLAAAAASSSSSSAEQPSGGAESGDTTSLQAALSAAEAKVRSYEAQLEEIKARALKYARDNKTLQTRLAELQKQMDASSGAAGSEEVEQLRKQLAEMEARVEQVRASAKSSAELRAKLQVSQANKRVEEMQKKVEELQQAASLKRSAEASAAQDGPAKKPHVEE</sequence>
<feature type="compositionally biased region" description="Basic and acidic residues" evidence="5">
    <location>
        <begin position="305"/>
        <end position="320"/>
    </location>
</feature>
<feature type="region of interest" description="Disordered" evidence="5">
    <location>
        <begin position="1"/>
        <end position="24"/>
    </location>
</feature>
<comment type="subcellular location">
    <subcellularLocation>
        <location evidence="1">Nucleus</location>
    </subcellularLocation>
</comment>
<feature type="compositionally biased region" description="Low complexity" evidence="5">
    <location>
        <begin position="1"/>
        <end position="10"/>
    </location>
</feature>
<evidence type="ECO:0000259" key="6">
    <source>
        <dbReference type="Pfam" id="PF07926"/>
    </source>
</evidence>
<feature type="coiled-coil region" evidence="4">
    <location>
        <begin position="372"/>
        <end position="490"/>
    </location>
</feature>
<organism evidence="8 9">
    <name type="scientific">Coemansia interrupta</name>
    <dbReference type="NCBI Taxonomy" id="1126814"/>
    <lineage>
        <taxon>Eukaryota</taxon>
        <taxon>Fungi</taxon>
        <taxon>Fungi incertae sedis</taxon>
        <taxon>Zoopagomycota</taxon>
        <taxon>Kickxellomycotina</taxon>
        <taxon>Kickxellomycetes</taxon>
        <taxon>Kickxellales</taxon>
        <taxon>Kickxellaceae</taxon>
        <taxon>Coemansia</taxon>
    </lineage>
</organism>
<dbReference type="PANTHER" id="PTHR18898">
    <property type="entry name" value="NUCLEOPROTEIN TPR-RELATED"/>
    <property type="match status" value="1"/>
</dbReference>
<feature type="region of interest" description="Disordered" evidence="5">
    <location>
        <begin position="604"/>
        <end position="644"/>
    </location>
</feature>
<dbReference type="Pfam" id="PF07926">
    <property type="entry name" value="TPR_MLP1_2"/>
    <property type="match status" value="1"/>
</dbReference>
<gene>
    <name evidence="8" type="primary">MLP1</name>
    <name evidence="8" type="ORF">GGI15_004658</name>
</gene>
<feature type="compositionally biased region" description="Low complexity" evidence="5">
    <location>
        <begin position="1232"/>
        <end position="1241"/>
    </location>
</feature>
<evidence type="ECO:0000256" key="4">
    <source>
        <dbReference type="SAM" id="Coils"/>
    </source>
</evidence>
<feature type="compositionally biased region" description="Basic and acidic residues" evidence="5">
    <location>
        <begin position="1691"/>
        <end position="1702"/>
    </location>
</feature>
<dbReference type="Gene3D" id="1.10.287.1490">
    <property type="match status" value="1"/>
</dbReference>
<keyword evidence="2 4" id="KW-0175">Coiled coil</keyword>
<dbReference type="PANTHER" id="PTHR18898:SF2">
    <property type="entry name" value="NUCLEOPROTEIN TPR"/>
    <property type="match status" value="1"/>
</dbReference>
<feature type="region of interest" description="Disordered" evidence="5">
    <location>
        <begin position="1572"/>
        <end position="1596"/>
    </location>
</feature>
<comment type="caution">
    <text evidence="8">The sequence shown here is derived from an EMBL/GenBank/DDBJ whole genome shotgun (WGS) entry which is preliminary data.</text>
</comment>
<feature type="region of interest" description="Disordered" evidence="5">
    <location>
        <begin position="1230"/>
        <end position="1258"/>
    </location>
</feature>
<feature type="compositionally biased region" description="Low complexity" evidence="5">
    <location>
        <begin position="1572"/>
        <end position="1590"/>
    </location>
</feature>
<name>A0A9W8H1Q2_9FUNG</name>
<feature type="coiled-coil region" evidence="4">
    <location>
        <begin position="1288"/>
        <end position="1465"/>
    </location>
</feature>
<evidence type="ECO:0000256" key="5">
    <source>
        <dbReference type="SAM" id="MobiDB-lite"/>
    </source>
</evidence>
<feature type="region of interest" description="Disordered" evidence="5">
    <location>
        <begin position="288"/>
        <end position="320"/>
    </location>
</feature>
<dbReference type="EMBL" id="JANBUM010000448">
    <property type="protein sequence ID" value="KAJ2776994.1"/>
    <property type="molecule type" value="Genomic_DNA"/>
</dbReference>
<dbReference type="InterPro" id="IPR057974">
    <property type="entry name" value="NUA/TPR/MLP1-2-like_dom"/>
</dbReference>
<dbReference type="Pfam" id="PF25785">
    <property type="entry name" value="TPR"/>
    <property type="match status" value="1"/>
</dbReference>
<feature type="coiled-coil region" evidence="4">
    <location>
        <begin position="728"/>
        <end position="983"/>
    </location>
</feature>
<dbReference type="GO" id="GO:0006406">
    <property type="term" value="P:mRNA export from nucleus"/>
    <property type="evidence" value="ECO:0007669"/>
    <property type="project" value="TreeGrafter"/>
</dbReference>
<feature type="region of interest" description="Disordered" evidence="5">
    <location>
        <begin position="42"/>
        <end position="84"/>
    </location>
</feature>